<evidence type="ECO:0000313" key="3">
    <source>
        <dbReference type="Proteomes" id="UP000277999"/>
    </source>
</evidence>
<proteinExistence type="predicted"/>
<organism evidence="2 3">
    <name type="scientific">Clostridium autoethanogenum</name>
    <dbReference type="NCBI Taxonomy" id="84023"/>
    <lineage>
        <taxon>Bacteria</taxon>
        <taxon>Bacillati</taxon>
        <taxon>Bacillota</taxon>
        <taxon>Clostridia</taxon>
        <taxon>Eubacteriales</taxon>
        <taxon>Clostridiaceae</taxon>
        <taxon>Clostridium</taxon>
    </lineage>
</organism>
<comment type="caution">
    <text evidence="2">The sequence shown here is derived from an EMBL/GenBank/DDBJ whole genome shotgun (WGS) entry which is preliminary data.</text>
</comment>
<accession>A0A3M0SM80</accession>
<evidence type="ECO:0000313" key="2">
    <source>
        <dbReference type="EMBL" id="RMC98840.1"/>
    </source>
</evidence>
<keyword evidence="1" id="KW-1133">Transmembrane helix</keyword>
<keyword evidence="1" id="KW-0472">Membrane</keyword>
<dbReference type="EMBL" id="RFAQ01000044">
    <property type="protein sequence ID" value="RMC98840.1"/>
    <property type="molecule type" value="Genomic_DNA"/>
</dbReference>
<gene>
    <name evidence="2" type="ORF">D9O40_12655</name>
</gene>
<feature type="transmembrane region" description="Helical" evidence="1">
    <location>
        <begin position="107"/>
        <end position="124"/>
    </location>
</feature>
<name>A0A3M0SM80_9CLOT</name>
<reference evidence="2 3" key="1">
    <citation type="submission" date="2018-10" db="EMBL/GenBank/DDBJ databases">
        <title>Genome-centric metagenomics revealed C2 chemical producing, CO utilizing Clostridium with novel acetogenic gene cluster.</title>
        <authorList>
            <person name="Kang H."/>
            <person name="Park B."/>
            <person name="Choi I.G."/>
            <person name="Chang I.S."/>
        </authorList>
    </citation>
    <scope>NUCLEOTIDE SEQUENCE [LARGE SCALE GENOMIC DNA]</scope>
    <source>
        <strain evidence="2 3">H21-9</strain>
    </source>
</reference>
<dbReference type="Proteomes" id="UP000277999">
    <property type="component" value="Unassembled WGS sequence"/>
</dbReference>
<keyword evidence="1" id="KW-0812">Transmembrane</keyword>
<sequence>MPNVKTFFNIYSIFRGSAFNFIYMFIVLLSFIVSSNILYFKAKIDFCGWQLKRTKLYYIGLIDKEIDTLLTYKIRIIFFLPALLTVLTSIVYIYVLNTNGEFKIDTFKILAYYLIVQLLGYIITKKKIAILNN</sequence>
<feature type="transmembrane region" description="Helical" evidence="1">
    <location>
        <begin position="20"/>
        <end position="40"/>
    </location>
</feature>
<feature type="transmembrane region" description="Helical" evidence="1">
    <location>
        <begin position="76"/>
        <end position="95"/>
    </location>
</feature>
<evidence type="ECO:0000256" key="1">
    <source>
        <dbReference type="SAM" id="Phobius"/>
    </source>
</evidence>
<dbReference type="AlphaFoldDB" id="A0A3M0SM80"/>
<protein>
    <submittedName>
        <fullName evidence="2">Uncharacterized protein</fullName>
    </submittedName>
</protein>